<evidence type="ECO:0000256" key="1">
    <source>
        <dbReference type="ARBA" id="ARBA00005594"/>
    </source>
</evidence>
<keyword evidence="5" id="KW-0067">ATP-binding</keyword>
<evidence type="ECO:0000256" key="7">
    <source>
        <dbReference type="ARBA" id="ARBA00023146"/>
    </source>
</evidence>
<protein>
    <recommendedName>
        <fullName evidence="2">leucine--tRNA ligase</fullName>
        <ecNumber evidence="2">6.1.1.4</ecNumber>
    </recommendedName>
    <alternativeName>
        <fullName evidence="8">Leucyl-tRNA synthetase</fullName>
    </alternativeName>
</protein>
<evidence type="ECO:0000256" key="10">
    <source>
        <dbReference type="SAM" id="MobiDB-lite"/>
    </source>
</evidence>
<dbReference type="AlphaFoldDB" id="A0AAI9SXX6"/>
<accession>A0AAI9SXX6</accession>
<dbReference type="GO" id="GO:0002161">
    <property type="term" value="F:aminoacyl-tRNA deacylase activity"/>
    <property type="evidence" value="ECO:0007669"/>
    <property type="project" value="InterPro"/>
</dbReference>
<dbReference type="InterPro" id="IPR009008">
    <property type="entry name" value="Val/Leu/Ile-tRNA-synth_edit"/>
</dbReference>
<dbReference type="GeneID" id="73379958"/>
<dbReference type="InterPro" id="IPR013155">
    <property type="entry name" value="M/V/L/I-tRNA-synth_anticd-bd"/>
</dbReference>
<dbReference type="InterPro" id="IPR002300">
    <property type="entry name" value="aa-tRNA-synth_Ia"/>
</dbReference>
<dbReference type="RefSeq" id="XP_049180569.1">
    <property type="nucleotide sequence ID" value="XM_049323559.1"/>
</dbReference>
<dbReference type="InterPro" id="IPR004493">
    <property type="entry name" value="Leu-tRNA-synth_Ia_arc/euk"/>
</dbReference>
<evidence type="ECO:0000256" key="2">
    <source>
        <dbReference type="ARBA" id="ARBA00013164"/>
    </source>
</evidence>
<gene>
    <name evidence="14" type="ORF">KGF56_002341</name>
</gene>
<proteinExistence type="inferred from homology"/>
<evidence type="ECO:0000259" key="13">
    <source>
        <dbReference type="Pfam" id="PF24810"/>
    </source>
</evidence>
<evidence type="ECO:0000256" key="5">
    <source>
        <dbReference type="ARBA" id="ARBA00022840"/>
    </source>
</evidence>
<feature type="region of interest" description="Disordered" evidence="10">
    <location>
        <begin position="129"/>
        <end position="169"/>
    </location>
</feature>
<reference evidence="14" key="1">
    <citation type="journal article" date="2022" name="DNA Res.">
        <title>Genome analysis of five recently described species of the CUG-Ser clade uncovers Candida theae as a new hybrid lineage with pathogenic potential in the Candida parapsilosis species complex.</title>
        <authorList>
            <person name="Mixao V."/>
            <person name="Del Olmo V."/>
            <person name="Hegedusova E."/>
            <person name="Saus E."/>
            <person name="Pryszcz L."/>
            <person name="Cillingova A."/>
            <person name="Nosek J."/>
            <person name="Gabaldon T."/>
        </authorList>
    </citation>
    <scope>NUCLEOTIDE SEQUENCE</scope>
    <source>
        <strain evidence="14">CBS 10844</strain>
    </source>
</reference>
<keyword evidence="3" id="KW-0436">Ligase</keyword>
<name>A0AAI9SXX6_9ASCO</name>
<sequence length="1105" mass="127004">MEMSSGVTFEKTFRRDALIEIEKKYQKEWAEAKYFEIDAPTYEECPTKDIDEVKEKYPKFFATMAYPYMNGVLHAGHAFTLSKVEFATGFERMNGKRALFPLGFHCTGMPIKAAADKIKREVELFGEDFSGAPKSTEEEEAEEEKKEDPEKKPKEKREDLSKFTSKKSKSVAKTGRAKYQFEIMLQLGIPKEQVAKFANTDYWLKFFPPLCQRDVTAFGARVDWRRSMITTDKNPYYDAFVRWQINRLRDCGKIKFGERYTIYSEKDGQACLDHDRQSGEGVTPQEYVGIKIKVIEFSPEAKQILENENFFDIAGMKNVYFVAATLRPETMYGQTTCFVSPKIDYGVFDAGNGDYFITTERAFKNMSFQNLTPKRGYYKPVVIVNGKALVGSRIEAPLAELKDLRVLPMETVKATKGTGVVTCVPSDSPDDYITTRDLANKPEYYSIQKEWVKSEVIPIIQTEKYGDKCAEYLVNELKIKSPRDTLQLAEAKELAYKEGFYNGTMKIGKYKGEKVEDAKPKVKADLIASGEAFVYNEPENQVISRSGDDCCVSLEDQWYIDYGEEIWLGQALECLKSMETFAKETRHGFEGVFAWMKNWAVTRKFGLGTKLPWDDQYLVESLSDSTIYMAYYTIDRFLHSDYYGQVPGKFDIKPESLTDEVFDYIFARRDDIKSDIPLEQLDEMRREFEYFYPLDVRISGKDLIPNHLTFFIYSHVALFPKRLWPRGVRANGHLLLNNAKMSKSTGNFMTLEQIVEKFGADASRIAMADAGDTVEDANFDESNANAAILRLTTLKDWCEEELKSQDQLRSAEYDSFFDEAFENEMNDLIEKTYHQYTLSNYKQALKSGLFDFQIARDFYRESVNSASIGMHRDLVYMYIEYQALLLAPIAPHFAEYLYKDVLKKKGSVQTTLFPKPSKPVSKPVLDALEYVRNVCRSIREVEGLGLKKKKGKCDFSSGDSVKLTLLVCNTFPEWQETYIEIVRQLFEEHKLSDNNLIKEKVGKDMKRGMPFINQLKYRLNTESPELVFNRKLTFNEVETLQKITKLIKNAPFAVKVQELQILAFDYGATKGKDVLTGEENVEINYTGKIKENAKPGEPGVILTKI</sequence>
<feature type="compositionally biased region" description="Basic and acidic residues" evidence="10">
    <location>
        <begin position="143"/>
        <end position="161"/>
    </location>
</feature>
<dbReference type="Pfam" id="PF00133">
    <property type="entry name" value="tRNA-synt_1"/>
    <property type="match status" value="2"/>
</dbReference>
<organism evidence="14 15">
    <name type="scientific">Candida oxycetoniae</name>
    <dbReference type="NCBI Taxonomy" id="497107"/>
    <lineage>
        <taxon>Eukaryota</taxon>
        <taxon>Fungi</taxon>
        <taxon>Dikarya</taxon>
        <taxon>Ascomycota</taxon>
        <taxon>Saccharomycotina</taxon>
        <taxon>Pichiomycetes</taxon>
        <taxon>Debaryomycetaceae</taxon>
        <taxon>Candida/Lodderomyces clade</taxon>
        <taxon>Candida</taxon>
    </lineage>
</organism>
<evidence type="ECO:0000256" key="9">
    <source>
        <dbReference type="ARBA" id="ARBA00047469"/>
    </source>
</evidence>
<keyword evidence="4" id="KW-0547">Nucleotide-binding</keyword>
<dbReference type="SUPFAM" id="SSF47323">
    <property type="entry name" value="Anticodon-binding domain of a subclass of class I aminoacyl-tRNA synthetases"/>
    <property type="match status" value="1"/>
</dbReference>
<dbReference type="Gene3D" id="1.10.730.10">
    <property type="entry name" value="Isoleucyl-tRNA Synthetase, Domain 1"/>
    <property type="match status" value="1"/>
</dbReference>
<dbReference type="InterPro" id="IPR014729">
    <property type="entry name" value="Rossmann-like_a/b/a_fold"/>
</dbReference>
<feature type="domain" description="Methionyl/Valyl/Leucyl/Isoleucyl-tRNA synthetase anticodon-binding" evidence="12">
    <location>
        <begin position="818"/>
        <end position="949"/>
    </location>
</feature>
<dbReference type="GO" id="GO:0004823">
    <property type="term" value="F:leucine-tRNA ligase activity"/>
    <property type="evidence" value="ECO:0007669"/>
    <property type="project" value="UniProtKB-EC"/>
</dbReference>
<dbReference type="CDD" id="cd07959">
    <property type="entry name" value="Anticodon_Ia_Leu_AEc"/>
    <property type="match status" value="1"/>
</dbReference>
<dbReference type="Proteomes" id="UP001202479">
    <property type="component" value="Unassembled WGS sequence"/>
</dbReference>
<dbReference type="EMBL" id="JAHUZD010000074">
    <property type="protein sequence ID" value="KAI3404824.2"/>
    <property type="molecule type" value="Genomic_DNA"/>
</dbReference>
<feature type="domain" description="Aminoacyl-tRNA synthetase class Ia" evidence="11">
    <location>
        <begin position="52"/>
        <end position="118"/>
    </location>
</feature>
<dbReference type="InterPro" id="IPR009080">
    <property type="entry name" value="tRNAsynth_Ia_anticodon-bd"/>
</dbReference>
<dbReference type="GO" id="GO:0006429">
    <property type="term" value="P:leucyl-tRNA aminoacylation"/>
    <property type="evidence" value="ECO:0007669"/>
    <property type="project" value="InterPro"/>
</dbReference>
<evidence type="ECO:0000313" key="15">
    <source>
        <dbReference type="Proteomes" id="UP001202479"/>
    </source>
</evidence>
<dbReference type="InterPro" id="IPR055416">
    <property type="entry name" value="RBD_LARS1"/>
</dbReference>
<dbReference type="Pfam" id="PF24810">
    <property type="entry name" value="RBD_LARS1"/>
    <property type="match status" value="1"/>
</dbReference>
<dbReference type="Pfam" id="PF08264">
    <property type="entry name" value="Anticodon_1"/>
    <property type="match status" value="1"/>
</dbReference>
<dbReference type="SUPFAM" id="SSF52374">
    <property type="entry name" value="Nucleotidylyl transferase"/>
    <property type="match status" value="1"/>
</dbReference>
<dbReference type="GO" id="GO:0005524">
    <property type="term" value="F:ATP binding"/>
    <property type="evidence" value="ECO:0007669"/>
    <property type="project" value="UniProtKB-KW"/>
</dbReference>
<evidence type="ECO:0000256" key="6">
    <source>
        <dbReference type="ARBA" id="ARBA00022917"/>
    </source>
</evidence>
<dbReference type="PANTHER" id="PTHR45794">
    <property type="entry name" value="LEUCYL-TRNA SYNTHETASE"/>
    <property type="match status" value="1"/>
</dbReference>
<dbReference type="SUPFAM" id="SSF50677">
    <property type="entry name" value="ValRS/IleRS/LeuRS editing domain"/>
    <property type="match status" value="1"/>
</dbReference>
<comment type="similarity">
    <text evidence="1">Belongs to the class-I aminoacyl-tRNA synthetase family.</text>
</comment>
<feature type="domain" description="Leucine--tRNA ligase RagD-binding" evidence="13">
    <location>
        <begin position="967"/>
        <end position="1022"/>
    </location>
</feature>
<keyword evidence="6" id="KW-0648">Protein biosynthesis</keyword>
<comment type="catalytic activity">
    <reaction evidence="9">
        <text>tRNA(Leu) + L-leucine + ATP = L-leucyl-tRNA(Leu) + AMP + diphosphate</text>
        <dbReference type="Rhea" id="RHEA:11688"/>
        <dbReference type="Rhea" id="RHEA-COMP:9613"/>
        <dbReference type="Rhea" id="RHEA-COMP:9622"/>
        <dbReference type="ChEBI" id="CHEBI:30616"/>
        <dbReference type="ChEBI" id="CHEBI:33019"/>
        <dbReference type="ChEBI" id="CHEBI:57427"/>
        <dbReference type="ChEBI" id="CHEBI:78442"/>
        <dbReference type="ChEBI" id="CHEBI:78494"/>
        <dbReference type="ChEBI" id="CHEBI:456215"/>
        <dbReference type="EC" id="6.1.1.4"/>
    </reaction>
</comment>
<feature type="domain" description="Aminoacyl-tRNA synthetase class Ia" evidence="11">
    <location>
        <begin position="211"/>
        <end position="780"/>
    </location>
</feature>
<evidence type="ECO:0000313" key="14">
    <source>
        <dbReference type="EMBL" id="KAI3404824.2"/>
    </source>
</evidence>
<comment type="caution">
    <text evidence="14">The sequence shown here is derived from an EMBL/GenBank/DDBJ whole genome shotgun (WGS) entry which is preliminary data.</text>
</comment>
<keyword evidence="7" id="KW-0030">Aminoacyl-tRNA synthetase</keyword>
<dbReference type="EC" id="6.1.1.4" evidence="2"/>
<evidence type="ECO:0000256" key="4">
    <source>
        <dbReference type="ARBA" id="ARBA00022741"/>
    </source>
</evidence>
<dbReference type="PANTHER" id="PTHR45794:SF1">
    <property type="entry name" value="LEUCINE--TRNA LIGASE, CYTOPLASMIC"/>
    <property type="match status" value="1"/>
</dbReference>
<dbReference type="FunFam" id="3.90.740.10:FF:000001">
    <property type="entry name" value="Leucine--tRNA ligase, cytoplasmic"/>
    <property type="match status" value="1"/>
</dbReference>
<evidence type="ECO:0000256" key="8">
    <source>
        <dbReference type="ARBA" id="ARBA00030520"/>
    </source>
</evidence>
<keyword evidence="15" id="KW-1185">Reference proteome</keyword>
<dbReference type="Gene3D" id="3.90.740.10">
    <property type="entry name" value="Valyl/Leucyl/Isoleucyl-tRNA synthetase, editing domain"/>
    <property type="match status" value="1"/>
</dbReference>
<dbReference type="Gene3D" id="3.40.50.620">
    <property type="entry name" value="HUPs"/>
    <property type="match status" value="1"/>
</dbReference>
<evidence type="ECO:0000256" key="3">
    <source>
        <dbReference type="ARBA" id="ARBA00022598"/>
    </source>
</evidence>
<evidence type="ECO:0000259" key="11">
    <source>
        <dbReference type="Pfam" id="PF00133"/>
    </source>
</evidence>
<evidence type="ECO:0000259" key="12">
    <source>
        <dbReference type="Pfam" id="PF08264"/>
    </source>
</evidence>
<dbReference type="NCBIfam" id="TIGR00395">
    <property type="entry name" value="leuS_arch"/>
    <property type="match status" value="1"/>
</dbReference>